<dbReference type="EMBL" id="JBGMEG010000004">
    <property type="protein sequence ID" value="MFO3717381.1"/>
    <property type="molecule type" value="Genomic_DNA"/>
</dbReference>
<feature type="transmembrane region" description="Helical" evidence="1">
    <location>
        <begin position="182"/>
        <end position="200"/>
    </location>
</feature>
<evidence type="ECO:0000313" key="2">
    <source>
        <dbReference type="EMBL" id="MFO3717381.1"/>
    </source>
</evidence>
<evidence type="ECO:0000256" key="1">
    <source>
        <dbReference type="SAM" id="Phobius"/>
    </source>
</evidence>
<comment type="caution">
    <text evidence="2">The sequence shown here is derived from an EMBL/GenBank/DDBJ whole genome shotgun (WGS) entry which is preliminary data.</text>
</comment>
<keyword evidence="3" id="KW-1185">Reference proteome</keyword>
<protein>
    <recommendedName>
        <fullName evidence="4">ABC transporter permease</fullName>
    </recommendedName>
</protein>
<keyword evidence="1" id="KW-1133">Transmembrane helix</keyword>
<name>A0ABW9MZZ7_9FIRM</name>
<feature type="transmembrane region" description="Helical" evidence="1">
    <location>
        <begin position="16"/>
        <end position="36"/>
    </location>
</feature>
<organism evidence="2 3">
    <name type="scientific">Anaerococcus groningensis</name>
    <dbReference type="NCBI Taxonomy" id="3115616"/>
    <lineage>
        <taxon>Bacteria</taxon>
        <taxon>Bacillati</taxon>
        <taxon>Bacillota</taxon>
        <taxon>Tissierellia</taxon>
        <taxon>Tissierellales</taxon>
        <taxon>Peptoniphilaceae</taxon>
        <taxon>Anaerococcus</taxon>
    </lineage>
</organism>
<sequence length="262" mass="28310">MGKLIGQIFKEDFKSIILWLFVPLASALIFMQLLSVFQGSPILSLAMGFSMTLLIIGPVLSLAIAAKNDKERFYGNSAGFYSALPISSSAITGARLINYILQGILIVLSAFINLIILNISNAPGLTLSEIFRSIGDGINQIGAGNFAMILLNLFMFGVFIVSTIMLANTAGSSSLFGKKSKYAPIIIFLVLFFGIGMIGARVQSSALGDYIYNSFDVANTSVSVEYNSSARLMLVPLISNILISLGFYGLSYYFHDKKLSVD</sequence>
<evidence type="ECO:0008006" key="4">
    <source>
        <dbReference type="Google" id="ProtNLM"/>
    </source>
</evidence>
<dbReference type="Proteomes" id="UP001637993">
    <property type="component" value="Unassembled WGS sequence"/>
</dbReference>
<feature type="transmembrane region" description="Helical" evidence="1">
    <location>
        <begin position="96"/>
        <end position="119"/>
    </location>
</feature>
<feature type="transmembrane region" description="Helical" evidence="1">
    <location>
        <begin position="233"/>
        <end position="254"/>
    </location>
</feature>
<evidence type="ECO:0000313" key="3">
    <source>
        <dbReference type="Proteomes" id="UP001637993"/>
    </source>
</evidence>
<gene>
    <name evidence="2" type="ORF">AB9Q04_03310</name>
</gene>
<feature type="transmembrane region" description="Helical" evidence="1">
    <location>
        <begin position="146"/>
        <end position="170"/>
    </location>
</feature>
<reference evidence="2 3" key="1">
    <citation type="journal article" date="2025" name="Anaerobe">
        <title>Description of Anaerococcus kampingiae sp. nov., Anaerococcus groningensis sp. nov., Anaerococcus martiniensis sp. nov., and Anaerococcus cruorum sp. nov., isolated from human clinical specimens.</title>
        <authorList>
            <person name="Boiten K.E."/>
            <person name="Meijer J."/>
            <person name="van Wezel E.M."/>
            <person name="Veloo A.C.M."/>
        </authorList>
    </citation>
    <scope>NUCLEOTIDE SEQUENCE [LARGE SCALE GENOMIC DNA]</scope>
    <source>
        <strain evidence="2 3">ENR1011</strain>
    </source>
</reference>
<keyword evidence="1" id="KW-0812">Transmembrane</keyword>
<keyword evidence="1" id="KW-0472">Membrane</keyword>
<dbReference type="RefSeq" id="WP_410023956.1">
    <property type="nucleotide sequence ID" value="NZ_JBGMEG010000004.1"/>
</dbReference>
<proteinExistence type="predicted"/>
<feature type="transmembrane region" description="Helical" evidence="1">
    <location>
        <begin position="42"/>
        <end position="66"/>
    </location>
</feature>
<accession>A0ABW9MZZ7</accession>